<dbReference type="EMBL" id="MHHS01000001">
    <property type="protein sequence ID" value="OGY37936.1"/>
    <property type="molecule type" value="Genomic_DNA"/>
</dbReference>
<dbReference type="Gene3D" id="3.30.450.40">
    <property type="match status" value="1"/>
</dbReference>
<dbReference type="AlphaFoldDB" id="A0A1G1XDT4"/>
<dbReference type="InterPro" id="IPR005467">
    <property type="entry name" value="His_kinase_dom"/>
</dbReference>
<sequence length="514" mass="57185">MTAAAMPPMFFKKPDDAPKKRRKRRTISHHVKNIREAPGKIRDRVTKELYKRNAELAVRNKTLALLRRLDEISLAAEKIENMAQQMVDAIAQELEYEVVTIAIVEEEKMMWQCVAVGSNQPALNTQFKDVCVVLPEIPLQNTPDIAAVVRDGKQMYSDSLIAVHPPQLVSAIDMANREGRNIHPVHSMVLPLRFGEHTLGVLTFSSSRSFKDASRYEYESLSGIIGLISLALYKAKLYEDLQTTSAELLVANTQLRDLDKAKSEFLSIASHQLYTPLTALRGYISMIMEGDYGPISEEQKPVLDILNKSALRLIELIKDLLDISRIESGRMELHLESVSLVEIAKSLVADLLPNAITKKLDLRFHEPTEVIPNVVVDSQRIRQVMMNFIDNAIKYTTQGKVEVFMSMHNGKVTFSVQDTGRGLKDGEEEKLFKKFSRVGGAARFNTEGTGLGLYVAKQIVHEHRGYIAVTSPGENKGTTFSMELPPEGDSNSLKVGEVATVVIKAADANGQASA</sequence>
<organism evidence="9 10">
    <name type="scientific">Candidatus Andersenbacteria bacterium RIFCSPHIGHO2_12_FULL_45_11b</name>
    <dbReference type="NCBI Taxonomy" id="1797282"/>
    <lineage>
        <taxon>Bacteria</taxon>
        <taxon>Candidatus Anderseniibacteriota</taxon>
    </lineage>
</organism>
<keyword evidence="3" id="KW-0597">Phosphoprotein</keyword>
<evidence type="ECO:0000259" key="8">
    <source>
        <dbReference type="PROSITE" id="PS50109"/>
    </source>
</evidence>
<dbReference type="InterPro" id="IPR003018">
    <property type="entry name" value="GAF"/>
</dbReference>
<dbReference type="GO" id="GO:0000155">
    <property type="term" value="F:phosphorelay sensor kinase activity"/>
    <property type="evidence" value="ECO:0007669"/>
    <property type="project" value="InterPro"/>
</dbReference>
<dbReference type="InterPro" id="IPR050736">
    <property type="entry name" value="Sensor_HK_Regulatory"/>
</dbReference>
<dbReference type="FunFam" id="3.30.565.10:FF:000006">
    <property type="entry name" value="Sensor histidine kinase WalK"/>
    <property type="match status" value="1"/>
</dbReference>
<comment type="caution">
    <text evidence="9">The sequence shown here is derived from an EMBL/GenBank/DDBJ whole genome shotgun (WGS) entry which is preliminary data.</text>
</comment>
<evidence type="ECO:0000256" key="3">
    <source>
        <dbReference type="ARBA" id="ARBA00022553"/>
    </source>
</evidence>
<dbReference type="InterPro" id="IPR036890">
    <property type="entry name" value="HATPase_C_sf"/>
</dbReference>
<dbReference type="SUPFAM" id="SSF55781">
    <property type="entry name" value="GAF domain-like"/>
    <property type="match status" value="1"/>
</dbReference>
<dbReference type="InterPro" id="IPR004358">
    <property type="entry name" value="Sig_transdc_His_kin-like_C"/>
</dbReference>
<evidence type="ECO:0000256" key="2">
    <source>
        <dbReference type="ARBA" id="ARBA00012438"/>
    </source>
</evidence>
<evidence type="ECO:0000256" key="7">
    <source>
        <dbReference type="SAM" id="MobiDB-lite"/>
    </source>
</evidence>
<evidence type="ECO:0000256" key="1">
    <source>
        <dbReference type="ARBA" id="ARBA00000085"/>
    </source>
</evidence>
<feature type="domain" description="Histidine kinase" evidence="8">
    <location>
        <begin position="268"/>
        <end position="488"/>
    </location>
</feature>
<evidence type="ECO:0000256" key="4">
    <source>
        <dbReference type="ARBA" id="ARBA00022679"/>
    </source>
</evidence>
<dbReference type="SMART" id="SM00065">
    <property type="entry name" value="GAF"/>
    <property type="match status" value="1"/>
</dbReference>
<dbReference type="EC" id="2.7.13.3" evidence="2"/>
<dbReference type="SUPFAM" id="SSF55874">
    <property type="entry name" value="ATPase domain of HSP90 chaperone/DNA topoisomerase II/histidine kinase"/>
    <property type="match status" value="1"/>
</dbReference>
<dbReference type="Proteomes" id="UP000177941">
    <property type="component" value="Unassembled WGS sequence"/>
</dbReference>
<dbReference type="PRINTS" id="PR00344">
    <property type="entry name" value="BCTRLSENSOR"/>
</dbReference>
<dbReference type="Pfam" id="PF02518">
    <property type="entry name" value="HATPase_c"/>
    <property type="match status" value="1"/>
</dbReference>
<dbReference type="PANTHER" id="PTHR43711">
    <property type="entry name" value="TWO-COMPONENT HISTIDINE KINASE"/>
    <property type="match status" value="1"/>
</dbReference>
<protein>
    <recommendedName>
        <fullName evidence="2">histidine kinase</fullName>
        <ecNumber evidence="2">2.7.13.3</ecNumber>
    </recommendedName>
</protein>
<feature type="region of interest" description="Disordered" evidence="7">
    <location>
        <begin position="1"/>
        <end position="26"/>
    </location>
</feature>
<dbReference type="Pfam" id="PF00512">
    <property type="entry name" value="HisKA"/>
    <property type="match status" value="1"/>
</dbReference>
<dbReference type="InterPro" id="IPR029016">
    <property type="entry name" value="GAF-like_dom_sf"/>
</dbReference>
<dbReference type="Gene3D" id="3.30.565.10">
    <property type="entry name" value="Histidine kinase-like ATPase, C-terminal domain"/>
    <property type="match status" value="1"/>
</dbReference>
<reference evidence="9 10" key="1">
    <citation type="journal article" date="2016" name="Nat. Commun.">
        <title>Thousands of microbial genomes shed light on interconnected biogeochemical processes in an aquifer system.</title>
        <authorList>
            <person name="Anantharaman K."/>
            <person name="Brown C.T."/>
            <person name="Hug L.A."/>
            <person name="Sharon I."/>
            <person name="Castelle C.J."/>
            <person name="Probst A.J."/>
            <person name="Thomas B.C."/>
            <person name="Singh A."/>
            <person name="Wilkins M.J."/>
            <person name="Karaoz U."/>
            <person name="Brodie E.L."/>
            <person name="Williams K.H."/>
            <person name="Hubbard S.S."/>
            <person name="Banfield J.F."/>
        </authorList>
    </citation>
    <scope>NUCLEOTIDE SEQUENCE [LARGE SCALE GENOMIC DNA]</scope>
</reference>
<dbReference type="CDD" id="cd00082">
    <property type="entry name" value="HisKA"/>
    <property type="match status" value="1"/>
</dbReference>
<dbReference type="InterPro" id="IPR036097">
    <property type="entry name" value="HisK_dim/P_sf"/>
</dbReference>
<keyword evidence="6" id="KW-0902">Two-component regulatory system</keyword>
<dbReference type="SMART" id="SM00388">
    <property type="entry name" value="HisKA"/>
    <property type="match status" value="1"/>
</dbReference>
<comment type="catalytic activity">
    <reaction evidence="1">
        <text>ATP + protein L-histidine = ADP + protein N-phospho-L-histidine.</text>
        <dbReference type="EC" id="2.7.13.3"/>
    </reaction>
</comment>
<dbReference type="SMART" id="SM00387">
    <property type="entry name" value="HATPase_c"/>
    <property type="match status" value="1"/>
</dbReference>
<accession>A0A1G1XDT4</accession>
<dbReference type="InterPro" id="IPR003594">
    <property type="entry name" value="HATPase_dom"/>
</dbReference>
<dbReference type="Gene3D" id="1.10.287.130">
    <property type="match status" value="1"/>
</dbReference>
<evidence type="ECO:0000256" key="6">
    <source>
        <dbReference type="ARBA" id="ARBA00023012"/>
    </source>
</evidence>
<dbReference type="SUPFAM" id="SSF47384">
    <property type="entry name" value="Homodimeric domain of signal transducing histidine kinase"/>
    <property type="match status" value="1"/>
</dbReference>
<proteinExistence type="predicted"/>
<dbReference type="PANTHER" id="PTHR43711:SF31">
    <property type="entry name" value="HISTIDINE KINASE"/>
    <property type="match status" value="1"/>
</dbReference>
<name>A0A1G1XDT4_9BACT</name>
<dbReference type="InterPro" id="IPR003661">
    <property type="entry name" value="HisK_dim/P_dom"/>
</dbReference>
<keyword evidence="5" id="KW-0418">Kinase</keyword>
<gene>
    <name evidence="9" type="ORF">A3E36_01545</name>
</gene>
<keyword evidence="4" id="KW-0808">Transferase</keyword>
<dbReference type="PROSITE" id="PS50109">
    <property type="entry name" value="HIS_KIN"/>
    <property type="match status" value="1"/>
</dbReference>
<evidence type="ECO:0000313" key="10">
    <source>
        <dbReference type="Proteomes" id="UP000177941"/>
    </source>
</evidence>
<evidence type="ECO:0000256" key="5">
    <source>
        <dbReference type="ARBA" id="ARBA00022777"/>
    </source>
</evidence>
<evidence type="ECO:0000313" key="9">
    <source>
        <dbReference type="EMBL" id="OGY37936.1"/>
    </source>
</evidence>